<evidence type="ECO:0000259" key="1">
    <source>
        <dbReference type="Pfam" id="PF08401"/>
    </source>
</evidence>
<evidence type="ECO:0000259" key="2">
    <source>
        <dbReference type="Pfam" id="PF18818"/>
    </source>
</evidence>
<dbReference type="EC" id="2.7.7.-" evidence="3"/>
<dbReference type="RefSeq" id="WP_145085377.1">
    <property type="nucleotide sequence ID" value="NZ_CP036274.1"/>
</dbReference>
<organism evidence="3 4">
    <name type="scientific">Anatilimnocola aggregata</name>
    <dbReference type="NCBI Taxonomy" id="2528021"/>
    <lineage>
        <taxon>Bacteria</taxon>
        <taxon>Pseudomonadati</taxon>
        <taxon>Planctomycetota</taxon>
        <taxon>Planctomycetia</taxon>
        <taxon>Pirellulales</taxon>
        <taxon>Pirellulaceae</taxon>
        <taxon>Anatilimnocola</taxon>
    </lineage>
</organism>
<dbReference type="GO" id="GO:0003697">
    <property type="term" value="F:single-stranded DNA binding"/>
    <property type="evidence" value="ECO:0007669"/>
    <property type="project" value="InterPro"/>
</dbReference>
<dbReference type="OrthoDB" id="9792687at2"/>
<evidence type="ECO:0000313" key="3">
    <source>
        <dbReference type="EMBL" id="QDU25815.1"/>
    </source>
</evidence>
<feature type="domain" description="N-terminal" evidence="1">
    <location>
        <begin position="6"/>
        <end position="122"/>
    </location>
</feature>
<keyword evidence="4" id="KW-1185">Reference proteome</keyword>
<protein>
    <submittedName>
        <fullName evidence="3">DNA primase TraC</fullName>
        <ecNumber evidence="3">2.7.7.-</ecNumber>
    </submittedName>
</protein>
<dbReference type="Pfam" id="PF08401">
    <property type="entry name" value="ArdcN"/>
    <property type="match status" value="1"/>
</dbReference>
<feature type="domain" description="Polyvalent protein metallopeptidase" evidence="2">
    <location>
        <begin position="150"/>
        <end position="274"/>
    </location>
</feature>
<dbReference type="EMBL" id="CP036274">
    <property type="protein sequence ID" value="QDU25815.1"/>
    <property type="molecule type" value="Genomic_DNA"/>
</dbReference>
<dbReference type="InterPro" id="IPR013610">
    <property type="entry name" value="ArdC_N"/>
</dbReference>
<accession>A0A517Y6F9</accession>
<gene>
    <name evidence="3" type="primary">traC_1</name>
    <name evidence="3" type="ORF">ETAA8_08870</name>
</gene>
<reference evidence="3 4" key="1">
    <citation type="submission" date="2019-02" db="EMBL/GenBank/DDBJ databases">
        <title>Deep-cultivation of Planctomycetes and their phenomic and genomic characterization uncovers novel biology.</title>
        <authorList>
            <person name="Wiegand S."/>
            <person name="Jogler M."/>
            <person name="Boedeker C."/>
            <person name="Pinto D."/>
            <person name="Vollmers J."/>
            <person name="Rivas-Marin E."/>
            <person name="Kohn T."/>
            <person name="Peeters S.H."/>
            <person name="Heuer A."/>
            <person name="Rast P."/>
            <person name="Oberbeckmann S."/>
            <person name="Bunk B."/>
            <person name="Jeske O."/>
            <person name="Meyerdierks A."/>
            <person name="Storesund J.E."/>
            <person name="Kallscheuer N."/>
            <person name="Luecker S."/>
            <person name="Lage O.M."/>
            <person name="Pohl T."/>
            <person name="Merkel B.J."/>
            <person name="Hornburger P."/>
            <person name="Mueller R.-W."/>
            <person name="Bruemmer F."/>
            <person name="Labrenz M."/>
            <person name="Spormann A.M."/>
            <person name="Op den Camp H."/>
            <person name="Overmann J."/>
            <person name="Amann R."/>
            <person name="Jetten M.S.M."/>
            <person name="Mascher T."/>
            <person name="Medema M.H."/>
            <person name="Devos D.P."/>
            <person name="Kaster A.-K."/>
            <person name="Ovreas L."/>
            <person name="Rohde M."/>
            <person name="Galperin M.Y."/>
            <person name="Jogler C."/>
        </authorList>
    </citation>
    <scope>NUCLEOTIDE SEQUENCE [LARGE SCALE GENOMIC DNA]</scope>
    <source>
        <strain evidence="3 4">ETA_A8</strain>
    </source>
</reference>
<name>A0A517Y6F9_9BACT</name>
<dbReference type="KEGG" id="aagg:ETAA8_08870"/>
<evidence type="ECO:0000313" key="4">
    <source>
        <dbReference type="Proteomes" id="UP000315017"/>
    </source>
</evidence>
<dbReference type="InterPro" id="IPR017113">
    <property type="entry name" value="Antirestriction_ArdC"/>
</dbReference>
<dbReference type="Proteomes" id="UP000315017">
    <property type="component" value="Chromosome"/>
</dbReference>
<keyword evidence="3" id="KW-0548">Nucleotidyltransferase</keyword>
<proteinExistence type="predicted"/>
<dbReference type="GO" id="GO:0016779">
    <property type="term" value="F:nucleotidyltransferase activity"/>
    <property type="evidence" value="ECO:0007669"/>
    <property type="project" value="UniProtKB-KW"/>
</dbReference>
<dbReference type="Pfam" id="PF18818">
    <property type="entry name" value="MPTase-PolyVal"/>
    <property type="match status" value="1"/>
</dbReference>
<dbReference type="AlphaFoldDB" id="A0A517Y6F9"/>
<sequence>MIAQTEIYQQVTDQIIKQLESGVGEWRKRWASAGSGLPRNVAGRSYRGVNILLLWSAAQDRGFDSTMWGTFNQWKGVGGHVKRGEKGTRIIFWRVVTETVTDPKTGQEKEERRFFCKQFVVFNLAQCGGDKLERFRTVRPVREFVDFTPAEEAISATGADIRHIGNRAFYTPDSDFVQLPPKVAFDSEAAYYSTALHELVHWSGHDSRLNRLDKLTRFGDQSYAAEELVAELGAAFLSSSLGVPNVPLQDNAAYLKSWLEVLRTDNRAIFTAATAASAAADYILGFSQQNEAEEAEEEEALLV</sequence>
<keyword evidence="3" id="KW-0808">Transferase</keyword>
<dbReference type="InterPro" id="IPR041459">
    <property type="entry name" value="MPTase-PolyVal"/>
</dbReference>
<dbReference type="PIRSF" id="PIRSF037112">
    <property type="entry name" value="Antirestriction_ArdC"/>
    <property type="match status" value="1"/>
</dbReference>